<feature type="signal peptide" evidence="1">
    <location>
        <begin position="1"/>
        <end position="23"/>
    </location>
</feature>
<comment type="caution">
    <text evidence="3">The sequence shown here is derived from an EMBL/GenBank/DDBJ whole genome shotgun (WGS) entry which is preliminary data.</text>
</comment>
<evidence type="ECO:0000259" key="2">
    <source>
        <dbReference type="Pfam" id="PF00565"/>
    </source>
</evidence>
<keyword evidence="4" id="KW-1185">Reference proteome</keyword>
<evidence type="ECO:0000313" key="3">
    <source>
        <dbReference type="EMBL" id="MBN4077388.1"/>
    </source>
</evidence>
<dbReference type="Pfam" id="PF00565">
    <property type="entry name" value="SNase"/>
    <property type="match status" value="1"/>
</dbReference>
<feature type="chain" id="PRO_5046581190" evidence="1">
    <location>
        <begin position="24"/>
        <end position="248"/>
    </location>
</feature>
<gene>
    <name evidence="3" type="ORF">JYT19_00585</name>
</gene>
<name>A0ABS3AWD3_9FIRM</name>
<dbReference type="InterPro" id="IPR035437">
    <property type="entry name" value="SNase_OB-fold_sf"/>
</dbReference>
<evidence type="ECO:0000313" key="4">
    <source>
        <dbReference type="Proteomes" id="UP000765003"/>
    </source>
</evidence>
<feature type="domain" description="TNase-like" evidence="2">
    <location>
        <begin position="104"/>
        <end position="159"/>
    </location>
</feature>
<evidence type="ECO:0000256" key="1">
    <source>
        <dbReference type="SAM" id="SignalP"/>
    </source>
</evidence>
<dbReference type="SUPFAM" id="SSF50199">
    <property type="entry name" value="Staphylococcal nuclease"/>
    <property type="match status" value="1"/>
</dbReference>
<protein>
    <submittedName>
        <fullName evidence="3">Thermonuclease family protein</fullName>
    </submittedName>
</protein>
<reference evidence="3" key="1">
    <citation type="submission" date="2021-02" db="EMBL/GenBank/DDBJ databases">
        <title>Activity-based single-cell genomes from oceanic crustal fluid captures similar information to metagenomic and metatranscriptomic surveys with orders of magnitude less sampling.</title>
        <authorList>
            <person name="D'Angelo T.S."/>
            <person name="Orcutt B.N."/>
        </authorList>
    </citation>
    <scope>NUCLEOTIDE SEQUENCE [LARGE SCALE GENOMIC DNA]</scope>
    <source>
        <strain evidence="3">AH-315-E05</strain>
    </source>
</reference>
<accession>A0ABS3AWD3</accession>
<proteinExistence type="predicted"/>
<sequence>MQKNFTLAILFLTFLAFNSYTQASRTKVYLNGVPATAYFNDGDTFRVLSGEYKGKRARLVGFNTLETYGPVHSWGMWQKTGLLNIAKLGTKNARKGIWHCNLKGGIDTYGRMLWNCQDLAEDQIRKGLAHAFSVDKNAANESLLEIQQAAIKNKVGMWEHGVPNYILTSAHSLDERPSATRTYNRFISTKDGSSFKYYHSDVYEECTNICHIPTKAEEEVNEEADIPSCMVYVNFKRRYGRGRAECLK</sequence>
<dbReference type="Proteomes" id="UP000765003">
    <property type="component" value="Unassembled WGS sequence"/>
</dbReference>
<keyword evidence="1" id="KW-0732">Signal</keyword>
<dbReference type="InterPro" id="IPR016071">
    <property type="entry name" value="Staphylococal_nuclease_OB-fold"/>
</dbReference>
<dbReference type="EMBL" id="JAFITA010000005">
    <property type="protein sequence ID" value="MBN4077388.1"/>
    <property type="molecule type" value="Genomic_DNA"/>
</dbReference>
<dbReference type="Gene3D" id="2.40.50.90">
    <property type="match status" value="1"/>
</dbReference>
<organism evidence="3 4">
    <name type="scientific">Sulfobacillus acidophilus</name>
    <dbReference type="NCBI Taxonomy" id="53633"/>
    <lineage>
        <taxon>Bacteria</taxon>
        <taxon>Bacillati</taxon>
        <taxon>Bacillota</taxon>
        <taxon>Clostridia</taxon>
        <taxon>Eubacteriales</taxon>
        <taxon>Clostridiales Family XVII. Incertae Sedis</taxon>
        <taxon>Sulfobacillus</taxon>
    </lineage>
</organism>